<dbReference type="SMART" id="SM00507">
    <property type="entry name" value="HNHc"/>
    <property type="match status" value="1"/>
</dbReference>
<feature type="region of interest" description="Disordered" evidence="1">
    <location>
        <begin position="348"/>
        <end position="400"/>
    </location>
</feature>
<keyword evidence="4" id="KW-1185">Reference proteome</keyword>
<evidence type="ECO:0000313" key="3">
    <source>
        <dbReference type="EMBL" id="TWD13669.1"/>
    </source>
</evidence>
<accession>A0A560W7W2</accession>
<dbReference type="RefSeq" id="WP_144857749.1">
    <property type="nucleotide sequence ID" value="NZ_BAAAYT010000002.1"/>
</dbReference>
<dbReference type="InterPro" id="IPR003615">
    <property type="entry name" value="HNH_nuc"/>
</dbReference>
<dbReference type="EMBL" id="VIUW01000004">
    <property type="protein sequence ID" value="TWD13669.1"/>
    <property type="molecule type" value="Genomic_DNA"/>
</dbReference>
<feature type="compositionally biased region" description="Gly residues" evidence="1">
    <location>
        <begin position="192"/>
        <end position="202"/>
    </location>
</feature>
<reference evidence="3 4" key="1">
    <citation type="submission" date="2019-06" db="EMBL/GenBank/DDBJ databases">
        <title>Sequencing the genomes of 1000 actinobacteria strains.</title>
        <authorList>
            <person name="Klenk H.-P."/>
        </authorList>
    </citation>
    <scope>NUCLEOTIDE SEQUENCE [LARGE SCALE GENOMIC DNA]</scope>
    <source>
        <strain evidence="3 4">DSM 18935</strain>
    </source>
</reference>
<organism evidence="3 4">
    <name type="scientific">Marihabitans asiaticum</name>
    <dbReference type="NCBI Taxonomy" id="415218"/>
    <lineage>
        <taxon>Bacteria</taxon>
        <taxon>Bacillati</taxon>
        <taxon>Actinomycetota</taxon>
        <taxon>Actinomycetes</taxon>
        <taxon>Micrococcales</taxon>
        <taxon>Intrasporangiaceae</taxon>
        <taxon>Marihabitans</taxon>
    </lineage>
</organism>
<feature type="region of interest" description="Disordered" evidence="1">
    <location>
        <begin position="64"/>
        <end position="103"/>
    </location>
</feature>
<evidence type="ECO:0000313" key="4">
    <source>
        <dbReference type="Proteomes" id="UP000315628"/>
    </source>
</evidence>
<feature type="region of interest" description="Disordered" evidence="1">
    <location>
        <begin position="164"/>
        <end position="225"/>
    </location>
</feature>
<feature type="compositionally biased region" description="Polar residues" evidence="1">
    <location>
        <begin position="379"/>
        <end position="388"/>
    </location>
</feature>
<comment type="caution">
    <text evidence="3">The sequence shown here is derived from an EMBL/GenBank/DDBJ whole genome shotgun (WGS) entry which is preliminary data.</text>
</comment>
<dbReference type="CDD" id="cd00085">
    <property type="entry name" value="HNHc"/>
    <property type="match status" value="1"/>
</dbReference>
<proteinExistence type="predicted"/>
<dbReference type="Pfam" id="PF02720">
    <property type="entry name" value="DUF222"/>
    <property type="match status" value="1"/>
</dbReference>
<protein>
    <submittedName>
        <fullName evidence="3">Uncharacterized protein DUF222</fullName>
    </submittedName>
</protein>
<sequence>MTTLARRPAPGIPGVVDVPVALVRGGLLELTGDDVADDLAAIDRWVDHLLGAIDAEALGGQTAGLDSATSTSDGGDARDGCDARDGGGARDARVGSRMSSARTQERIRAIERLGRRLDAVRLRMLERAERAQVAERAGHVDTGSWVARTTNDDRRTAARDVGLALSLGSPRQDPGREGCPGAGGPSDEAGTQQGGTATGGVGAATDPRCPGDGDAGGPGPLSRTRVALDAGDISTAHARVIAQAMADLPDGLDPDQRAACEVELVRMALTRSPSTLRIAGRRIIEAVQPDPDQVDAHEDTIVATEEERAYQASAFWIKDNHDGTMTGHFTVPWASGALLKKVIDAMTAPRRHHPERTDTHTGAAFGAGADAPRPAATVSDATTPSDSPTGADPFTGTGRGALTTRWDEIDWQQRRGMALADLLLHIPTDHLSPKIAATLIVTTRLHDLRDDLRKVSTTDLHDTISAGTTRRLACSAGIIPAVLDGDALPLDLGRQKRLHTQAQRVALATRYTECAADGCDRPFAWCEAHHLQAWEAGGNTDLANAAPLCGQHHRMIDAPHWTHHITHLPDGTVTITFHRRT</sequence>
<evidence type="ECO:0000256" key="1">
    <source>
        <dbReference type="SAM" id="MobiDB-lite"/>
    </source>
</evidence>
<dbReference type="Proteomes" id="UP000315628">
    <property type="component" value="Unassembled WGS sequence"/>
</dbReference>
<dbReference type="AlphaFoldDB" id="A0A560W7W2"/>
<dbReference type="OrthoDB" id="3634417at2"/>
<feature type="compositionally biased region" description="Low complexity" evidence="1">
    <location>
        <begin position="203"/>
        <end position="212"/>
    </location>
</feature>
<dbReference type="InterPro" id="IPR003870">
    <property type="entry name" value="DUF222"/>
</dbReference>
<gene>
    <name evidence="3" type="ORF">FB557_2299</name>
</gene>
<name>A0A560W7W2_9MICO</name>
<feature type="compositionally biased region" description="Basic and acidic residues" evidence="1">
    <location>
        <begin position="75"/>
        <end position="94"/>
    </location>
</feature>
<evidence type="ECO:0000259" key="2">
    <source>
        <dbReference type="SMART" id="SM00507"/>
    </source>
</evidence>
<feature type="domain" description="HNH nuclease" evidence="2">
    <location>
        <begin position="502"/>
        <end position="554"/>
    </location>
</feature>